<sequence length="399" mass="43090">MNRLNKKIFGTLFFSIFATVTGVGIVVPLLPVYAHNLGASGIYIGLIFGVFSISRTLFLPYFGALSDKKGRKPFIVGGLFLYSLISFAFLLADNVQSLIIIRFFQGISSAMMMPVILAYVGDITPANREGLTMGLFNMSMFFGLSLGPLIGGAIKDRFNLDASFICMGLLAFTGFLLSICLLPPKSSEKIVQSKGKATHWKQIVRDRNISGLFIFRFSYAACIGVIWGFLPVFADSKFSLSSSSIGILVMTGVFVSGSLNMPMGYLADRLNKKAMVVTGGLIISLALYSFVWAGSFRGLFLANVFFGLGGGISISALMAMAILKGNKTKAMGSVMGLMTMAHSLGMALGSLFAGLMMDAFDLYLAFPFGSIIMMLGVVLFFIFTYKKKVETSSIITQEG</sequence>
<dbReference type="Pfam" id="PF07690">
    <property type="entry name" value="MFS_1"/>
    <property type="match status" value="1"/>
</dbReference>
<evidence type="ECO:0000256" key="6">
    <source>
        <dbReference type="ARBA" id="ARBA00023136"/>
    </source>
</evidence>
<dbReference type="EMBL" id="JACNLL010000030">
    <property type="protein sequence ID" value="MBC8199024.1"/>
    <property type="molecule type" value="Genomic_DNA"/>
</dbReference>
<keyword evidence="2" id="KW-0813">Transport</keyword>
<evidence type="ECO:0000256" key="7">
    <source>
        <dbReference type="SAM" id="Phobius"/>
    </source>
</evidence>
<dbReference type="PANTHER" id="PTHR23517">
    <property type="entry name" value="RESISTANCE PROTEIN MDTM, PUTATIVE-RELATED-RELATED"/>
    <property type="match status" value="1"/>
</dbReference>
<feature type="transmembrane region" description="Helical" evidence="7">
    <location>
        <begin position="74"/>
        <end position="92"/>
    </location>
</feature>
<comment type="caution">
    <text evidence="9">The sequence shown here is derived from an EMBL/GenBank/DDBJ whole genome shotgun (WGS) entry which is preliminary data.</text>
</comment>
<evidence type="ECO:0000256" key="4">
    <source>
        <dbReference type="ARBA" id="ARBA00022692"/>
    </source>
</evidence>
<name>A0A8J6N4F0_9BACT</name>
<keyword evidence="6 7" id="KW-0472">Membrane</keyword>
<dbReference type="Gene3D" id="1.20.1250.20">
    <property type="entry name" value="MFS general substrate transporter like domains"/>
    <property type="match status" value="1"/>
</dbReference>
<feature type="transmembrane region" description="Helical" evidence="7">
    <location>
        <begin position="131"/>
        <end position="150"/>
    </location>
</feature>
<dbReference type="InterPro" id="IPR011701">
    <property type="entry name" value="MFS"/>
</dbReference>
<dbReference type="InterPro" id="IPR020846">
    <property type="entry name" value="MFS_dom"/>
</dbReference>
<feature type="transmembrane region" description="Helical" evidence="7">
    <location>
        <begin position="274"/>
        <end position="293"/>
    </location>
</feature>
<dbReference type="AlphaFoldDB" id="A0A8J6N4F0"/>
<feature type="transmembrane region" description="Helical" evidence="7">
    <location>
        <begin position="245"/>
        <end position="267"/>
    </location>
</feature>
<dbReference type="PROSITE" id="PS50850">
    <property type="entry name" value="MFS"/>
    <property type="match status" value="1"/>
</dbReference>
<feature type="transmembrane region" description="Helical" evidence="7">
    <location>
        <begin position="335"/>
        <end position="356"/>
    </location>
</feature>
<feature type="transmembrane region" description="Helical" evidence="7">
    <location>
        <begin position="98"/>
        <end position="119"/>
    </location>
</feature>
<keyword evidence="3" id="KW-1003">Cell membrane</keyword>
<dbReference type="SUPFAM" id="SSF103473">
    <property type="entry name" value="MFS general substrate transporter"/>
    <property type="match status" value="1"/>
</dbReference>
<dbReference type="Proteomes" id="UP000603545">
    <property type="component" value="Unassembled WGS sequence"/>
</dbReference>
<keyword evidence="5 7" id="KW-1133">Transmembrane helix</keyword>
<feature type="transmembrane region" description="Helical" evidence="7">
    <location>
        <begin position="362"/>
        <end position="383"/>
    </location>
</feature>
<accession>A0A8J6N4F0</accession>
<dbReference type="PRINTS" id="PR01035">
    <property type="entry name" value="TCRTETA"/>
</dbReference>
<dbReference type="GO" id="GO:0005886">
    <property type="term" value="C:plasma membrane"/>
    <property type="evidence" value="ECO:0007669"/>
    <property type="project" value="UniProtKB-SubCell"/>
</dbReference>
<feature type="transmembrane region" description="Helical" evidence="7">
    <location>
        <begin position="12"/>
        <end position="34"/>
    </location>
</feature>
<feature type="transmembrane region" description="Helical" evidence="7">
    <location>
        <begin position="40"/>
        <end position="62"/>
    </location>
</feature>
<evidence type="ECO:0000256" key="5">
    <source>
        <dbReference type="ARBA" id="ARBA00022989"/>
    </source>
</evidence>
<dbReference type="GO" id="GO:0022857">
    <property type="term" value="F:transmembrane transporter activity"/>
    <property type="evidence" value="ECO:0007669"/>
    <property type="project" value="InterPro"/>
</dbReference>
<reference evidence="9 10" key="1">
    <citation type="submission" date="2020-08" db="EMBL/GenBank/DDBJ databases">
        <title>Bridging the membrane lipid divide: bacteria of the FCB group superphylum have the potential to synthesize archaeal ether lipids.</title>
        <authorList>
            <person name="Villanueva L."/>
            <person name="Von Meijenfeldt F.A.B."/>
            <person name="Westbye A.B."/>
            <person name="Yadav S."/>
            <person name="Hopmans E.C."/>
            <person name="Dutilh B.E."/>
            <person name="Sinninghe Damste J.S."/>
        </authorList>
    </citation>
    <scope>NUCLEOTIDE SEQUENCE [LARGE SCALE GENOMIC DNA]</scope>
    <source>
        <strain evidence="9">NIOZ-UU82</strain>
    </source>
</reference>
<feature type="domain" description="Major facilitator superfamily (MFS) profile" evidence="8">
    <location>
        <begin position="8"/>
        <end position="388"/>
    </location>
</feature>
<organism evidence="9 10">
    <name type="scientific">Candidatus Desulfaltia bathyphila</name>
    <dbReference type="NCBI Taxonomy" id="2841697"/>
    <lineage>
        <taxon>Bacteria</taxon>
        <taxon>Pseudomonadati</taxon>
        <taxon>Thermodesulfobacteriota</taxon>
        <taxon>Desulfobacteria</taxon>
        <taxon>Desulfobacterales</taxon>
        <taxon>Desulfobacterales incertae sedis</taxon>
        <taxon>Candidatus Desulfaltia</taxon>
    </lineage>
</organism>
<evidence type="ECO:0000256" key="1">
    <source>
        <dbReference type="ARBA" id="ARBA00004651"/>
    </source>
</evidence>
<keyword evidence="4 7" id="KW-0812">Transmembrane</keyword>
<evidence type="ECO:0000313" key="10">
    <source>
        <dbReference type="Proteomes" id="UP000603545"/>
    </source>
</evidence>
<gene>
    <name evidence="9" type="ORF">H8E80_03125</name>
</gene>
<feature type="transmembrane region" description="Helical" evidence="7">
    <location>
        <begin position="213"/>
        <end position="233"/>
    </location>
</feature>
<feature type="transmembrane region" description="Helical" evidence="7">
    <location>
        <begin position="299"/>
        <end position="323"/>
    </location>
</feature>
<dbReference type="InterPro" id="IPR001958">
    <property type="entry name" value="Tet-R_TetA/multi-R_MdtG-like"/>
</dbReference>
<evidence type="ECO:0000313" key="9">
    <source>
        <dbReference type="EMBL" id="MBC8199024.1"/>
    </source>
</evidence>
<dbReference type="InterPro" id="IPR050171">
    <property type="entry name" value="MFS_Transporters"/>
</dbReference>
<dbReference type="CDD" id="cd17325">
    <property type="entry name" value="MFS_MdtG_SLC18_like"/>
    <property type="match status" value="1"/>
</dbReference>
<protein>
    <submittedName>
        <fullName evidence="9">MFS transporter</fullName>
    </submittedName>
</protein>
<evidence type="ECO:0000259" key="8">
    <source>
        <dbReference type="PROSITE" id="PS50850"/>
    </source>
</evidence>
<proteinExistence type="predicted"/>
<dbReference type="InterPro" id="IPR036259">
    <property type="entry name" value="MFS_trans_sf"/>
</dbReference>
<evidence type="ECO:0000256" key="2">
    <source>
        <dbReference type="ARBA" id="ARBA00022448"/>
    </source>
</evidence>
<evidence type="ECO:0000256" key="3">
    <source>
        <dbReference type="ARBA" id="ARBA00022475"/>
    </source>
</evidence>
<comment type="subcellular location">
    <subcellularLocation>
        <location evidence="1">Cell membrane</location>
        <topology evidence="1">Multi-pass membrane protein</topology>
    </subcellularLocation>
</comment>
<feature type="transmembrane region" description="Helical" evidence="7">
    <location>
        <begin position="162"/>
        <end position="182"/>
    </location>
</feature>